<reference evidence="1 2" key="1">
    <citation type="journal article" date="2018" name="Nat. Ecol. Evol.">
        <title>Pezizomycetes genomes reveal the molecular basis of ectomycorrhizal truffle lifestyle.</title>
        <authorList>
            <person name="Murat C."/>
            <person name="Payen T."/>
            <person name="Noel B."/>
            <person name="Kuo A."/>
            <person name="Morin E."/>
            <person name="Chen J."/>
            <person name="Kohler A."/>
            <person name="Krizsan K."/>
            <person name="Balestrini R."/>
            <person name="Da Silva C."/>
            <person name="Montanini B."/>
            <person name="Hainaut M."/>
            <person name="Levati E."/>
            <person name="Barry K.W."/>
            <person name="Belfiori B."/>
            <person name="Cichocki N."/>
            <person name="Clum A."/>
            <person name="Dockter R.B."/>
            <person name="Fauchery L."/>
            <person name="Guy J."/>
            <person name="Iotti M."/>
            <person name="Le Tacon F."/>
            <person name="Lindquist E.A."/>
            <person name="Lipzen A."/>
            <person name="Malagnac F."/>
            <person name="Mello A."/>
            <person name="Molinier V."/>
            <person name="Miyauchi S."/>
            <person name="Poulain J."/>
            <person name="Riccioni C."/>
            <person name="Rubini A."/>
            <person name="Sitrit Y."/>
            <person name="Splivallo R."/>
            <person name="Traeger S."/>
            <person name="Wang M."/>
            <person name="Zifcakova L."/>
            <person name="Wipf D."/>
            <person name="Zambonelli A."/>
            <person name="Paolocci F."/>
            <person name="Nowrousian M."/>
            <person name="Ottonello S."/>
            <person name="Baldrian P."/>
            <person name="Spatafora J.W."/>
            <person name="Henrissat B."/>
            <person name="Nagy L.G."/>
            <person name="Aury J.M."/>
            <person name="Wincker P."/>
            <person name="Grigoriev I.V."/>
            <person name="Bonfante P."/>
            <person name="Martin F.M."/>
        </authorList>
    </citation>
    <scope>NUCLEOTIDE SEQUENCE [LARGE SCALE GENOMIC DNA]</scope>
    <source>
        <strain evidence="1 2">RN42</strain>
    </source>
</reference>
<name>A0A3N4IIH3_ASCIM</name>
<gene>
    <name evidence="1" type="ORF">BJ508DRAFT_46201</name>
</gene>
<keyword evidence="2" id="KW-1185">Reference proteome</keyword>
<evidence type="ECO:0000313" key="1">
    <source>
        <dbReference type="EMBL" id="RPA83971.1"/>
    </source>
</evidence>
<evidence type="ECO:0000313" key="2">
    <source>
        <dbReference type="Proteomes" id="UP000275078"/>
    </source>
</evidence>
<sequence>MSTEEELVEMHGNRDGIVSIFCSHDFRKDNRPRTLLPLLELINALVFVIDRRTLYVWHIPDRHVEEWERQARRCRKWMCSLPKSCTLDELYNLPFNLSADIGAPKDVDKPMIGFELLLAGMIGLADTLLKVCERLEEKRRKQGRRLWKLILSSTPRVEDDAIPQELGRIRKFLAAYTHDMATQLVHARRLKSKWELAVLWSSLQDPLESDQKRRTIRKLRDLFGPKHKGISLACCMGRLRTSRTYMDFCMDMCYRKTEDERFRIADCGCTRQLRRGCNCQC</sequence>
<organism evidence="1 2">
    <name type="scientific">Ascobolus immersus RN42</name>
    <dbReference type="NCBI Taxonomy" id="1160509"/>
    <lineage>
        <taxon>Eukaryota</taxon>
        <taxon>Fungi</taxon>
        <taxon>Dikarya</taxon>
        <taxon>Ascomycota</taxon>
        <taxon>Pezizomycotina</taxon>
        <taxon>Pezizomycetes</taxon>
        <taxon>Pezizales</taxon>
        <taxon>Ascobolaceae</taxon>
        <taxon>Ascobolus</taxon>
    </lineage>
</organism>
<dbReference type="AlphaFoldDB" id="A0A3N4IIH3"/>
<accession>A0A3N4IIH3</accession>
<proteinExistence type="predicted"/>
<protein>
    <submittedName>
        <fullName evidence="1">Uncharacterized protein</fullName>
    </submittedName>
</protein>
<dbReference type="EMBL" id="ML119661">
    <property type="protein sequence ID" value="RPA83971.1"/>
    <property type="molecule type" value="Genomic_DNA"/>
</dbReference>
<dbReference type="Proteomes" id="UP000275078">
    <property type="component" value="Unassembled WGS sequence"/>
</dbReference>